<feature type="region of interest" description="Disordered" evidence="1">
    <location>
        <begin position="120"/>
        <end position="153"/>
    </location>
</feature>
<feature type="compositionally biased region" description="Low complexity" evidence="1">
    <location>
        <begin position="140"/>
        <end position="150"/>
    </location>
</feature>
<organism evidence="3 4">
    <name type="scientific">Knoellia remsis</name>
    <dbReference type="NCBI Taxonomy" id="407159"/>
    <lineage>
        <taxon>Bacteria</taxon>
        <taxon>Bacillati</taxon>
        <taxon>Actinomycetota</taxon>
        <taxon>Actinomycetes</taxon>
        <taxon>Micrococcales</taxon>
        <taxon>Intrasporangiaceae</taxon>
        <taxon>Knoellia</taxon>
    </lineage>
</organism>
<dbReference type="AlphaFoldDB" id="A0A2T0V089"/>
<dbReference type="OrthoDB" id="4857724at2"/>
<feature type="compositionally biased region" description="Basic and acidic residues" evidence="1">
    <location>
        <begin position="298"/>
        <end position="308"/>
    </location>
</feature>
<sequence>MSSVAVSETASPVEAVRSALARMDAAVGDVLSGLAALAGSGGAGVPEREWRELLSSVERVGRRVDAARLRTIAGASAAGAPERTGFVDTGSWVSKHTGANRPAAASDALVAGALGDGDGEATLSLVDPTADADGGEDSGTDAGSADGGAARPRTPARVALDAGEITVEHAKVIVHALTELPASVDAAGRLECERELVRLAANRTPAQLRKAARRVLDVVEKDTAVVDAHEDRVVADTEDRAREKSAFWIKDNHDGTMTGHFTVPWYSGAALKKIVDAMTAPRRSTRLASLSPVPESSVSHDGHGRDRPSSSPNDLKSSGAGSDGARDPSNAGRANGALCRDTGEGESAGAEWRAEELTWQQKRGLAFADLLQRLPTDHLHPKTAATVIVTVGLDALSEQTRQVAGTDVGDSISAGTVRRLACEAGVIPAVLGGSSVPLDLGRQRRLHTEAQRAALALLYDECAADGCDRPLAWTETHHLTAWRDGGHTRIDDAVPLCGTHHHAID</sequence>
<feature type="domain" description="HNH nuclease" evidence="2">
    <location>
        <begin position="450"/>
        <end position="502"/>
    </location>
</feature>
<evidence type="ECO:0000313" key="4">
    <source>
        <dbReference type="Proteomes" id="UP000237822"/>
    </source>
</evidence>
<dbReference type="InterPro" id="IPR003615">
    <property type="entry name" value="HNH_nuc"/>
</dbReference>
<feature type="region of interest" description="Disordered" evidence="1">
    <location>
        <begin position="285"/>
        <end position="351"/>
    </location>
</feature>
<name>A0A2T0V089_9MICO</name>
<evidence type="ECO:0000313" key="3">
    <source>
        <dbReference type="EMBL" id="PRY63603.1"/>
    </source>
</evidence>
<dbReference type="Proteomes" id="UP000237822">
    <property type="component" value="Unassembled WGS sequence"/>
</dbReference>
<comment type="caution">
    <text evidence="3">The sequence shown here is derived from an EMBL/GenBank/DDBJ whole genome shotgun (WGS) entry which is preliminary data.</text>
</comment>
<evidence type="ECO:0000256" key="1">
    <source>
        <dbReference type="SAM" id="MobiDB-lite"/>
    </source>
</evidence>
<feature type="compositionally biased region" description="Polar residues" evidence="1">
    <location>
        <begin position="309"/>
        <end position="320"/>
    </location>
</feature>
<gene>
    <name evidence="3" type="ORF">BCF74_1011</name>
</gene>
<feature type="non-terminal residue" evidence="3">
    <location>
        <position position="505"/>
    </location>
</feature>
<dbReference type="EMBL" id="PVTI01000001">
    <property type="protein sequence ID" value="PRY63603.1"/>
    <property type="molecule type" value="Genomic_DNA"/>
</dbReference>
<proteinExistence type="predicted"/>
<dbReference type="InterPro" id="IPR003870">
    <property type="entry name" value="DUF222"/>
</dbReference>
<evidence type="ECO:0000259" key="2">
    <source>
        <dbReference type="SMART" id="SM00507"/>
    </source>
</evidence>
<reference evidence="3 4" key="1">
    <citation type="submission" date="2018-03" db="EMBL/GenBank/DDBJ databases">
        <title>Genomic Encyclopedia of Archaeal and Bacterial Type Strains, Phase II (KMG-II): from individual species to whole genera.</title>
        <authorList>
            <person name="Goeker M."/>
        </authorList>
    </citation>
    <scope>NUCLEOTIDE SEQUENCE [LARGE SCALE GENOMIC DNA]</scope>
    <source>
        <strain evidence="3 4">ATCC BAA-1496</strain>
    </source>
</reference>
<dbReference type="SMART" id="SM00507">
    <property type="entry name" value="HNHc"/>
    <property type="match status" value="1"/>
</dbReference>
<dbReference type="RefSeq" id="WP_146132837.1">
    <property type="nucleotide sequence ID" value="NZ_PVTI01000001.1"/>
</dbReference>
<keyword evidence="4" id="KW-1185">Reference proteome</keyword>
<dbReference type="Pfam" id="PF02720">
    <property type="entry name" value="DUF222"/>
    <property type="match status" value="1"/>
</dbReference>
<dbReference type="CDD" id="cd00085">
    <property type="entry name" value="HNHc"/>
    <property type="match status" value="1"/>
</dbReference>
<accession>A0A2T0V089</accession>
<protein>
    <submittedName>
        <fullName evidence="3">Uncharacterized protein DUF222</fullName>
    </submittedName>
</protein>